<dbReference type="InterPro" id="IPR036890">
    <property type="entry name" value="HATPase_C_sf"/>
</dbReference>
<dbReference type="Gene3D" id="3.40.50.2300">
    <property type="match status" value="2"/>
</dbReference>
<evidence type="ECO:0000313" key="22">
    <source>
        <dbReference type="Proteomes" id="UP000282060"/>
    </source>
</evidence>
<dbReference type="FunFam" id="1.10.287.130:FF:000002">
    <property type="entry name" value="Two-component osmosensing histidine kinase"/>
    <property type="match status" value="1"/>
</dbReference>
<evidence type="ECO:0000259" key="20">
    <source>
        <dbReference type="PROSITE" id="PS50894"/>
    </source>
</evidence>
<dbReference type="Gene3D" id="3.30.450.20">
    <property type="entry name" value="PAS domain"/>
    <property type="match status" value="2"/>
</dbReference>
<keyword evidence="6" id="KW-0547">Nucleotide-binding</keyword>
<dbReference type="SUPFAM" id="SSF47384">
    <property type="entry name" value="Homodimeric domain of signal transducing histidine kinase"/>
    <property type="match status" value="1"/>
</dbReference>
<dbReference type="Pfam" id="PF00512">
    <property type="entry name" value="HisKA"/>
    <property type="match status" value="1"/>
</dbReference>
<name>A0A3S0KU63_9GAMM</name>
<dbReference type="CDD" id="cd00082">
    <property type="entry name" value="HisKA"/>
    <property type="match status" value="1"/>
</dbReference>
<dbReference type="Pfam" id="PF00672">
    <property type="entry name" value="HAMP"/>
    <property type="match status" value="1"/>
</dbReference>
<evidence type="ECO:0000256" key="10">
    <source>
        <dbReference type="ARBA" id="ARBA00064003"/>
    </source>
</evidence>
<dbReference type="InterPro" id="IPR008207">
    <property type="entry name" value="Sig_transdc_His_kin_Hpt_dom"/>
</dbReference>
<dbReference type="CDD" id="cd17546">
    <property type="entry name" value="REC_hyHK_CKI1_RcsC-like"/>
    <property type="match status" value="1"/>
</dbReference>
<evidence type="ECO:0000313" key="21">
    <source>
        <dbReference type="EMBL" id="RTR34479.1"/>
    </source>
</evidence>
<evidence type="ECO:0000256" key="5">
    <source>
        <dbReference type="ARBA" id="ARBA00022679"/>
    </source>
</evidence>
<dbReference type="SMART" id="SM00304">
    <property type="entry name" value="HAMP"/>
    <property type="match status" value="1"/>
</dbReference>
<dbReference type="PANTHER" id="PTHR45339">
    <property type="entry name" value="HYBRID SIGNAL TRANSDUCTION HISTIDINE KINASE J"/>
    <property type="match status" value="1"/>
</dbReference>
<dbReference type="InterPro" id="IPR005467">
    <property type="entry name" value="His_kinase_dom"/>
</dbReference>
<evidence type="ECO:0000256" key="4">
    <source>
        <dbReference type="ARBA" id="ARBA00022553"/>
    </source>
</evidence>
<dbReference type="SMART" id="SM00448">
    <property type="entry name" value="REC"/>
    <property type="match status" value="2"/>
</dbReference>
<evidence type="ECO:0000256" key="12">
    <source>
        <dbReference type="PROSITE-ProRule" id="PRU00110"/>
    </source>
</evidence>
<feature type="modified residue" description="4-aspartylphosphate" evidence="13">
    <location>
        <position position="1001"/>
    </location>
</feature>
<feature type="modified residue" description="Phosphohistidine" evidence="12">
    <location>
        <position position="1316"/>
    </location>
</feature>
<dbReference type="Pfam" id="PF13426">
    <property type="entry name" value="PAS_9"/>
    <property type="match status" value="1"/>
</dbReference>
<dbReference type="Gene3D" id="6.10.340.10">
    <property type="match status" value="1"/>
</dbReference>
<feature type="transmembrane region" description="Helical" evidence="14">
    <location>
        <begin position="345"/>
        <end position="368"/>
    </location>
</feature>
<dbReference type="InterPro" id="IPR011006">
    <property type="entry name" value="CheY-like_superfamily"/>
</dbReference>
<dbReference type="InterPro" id="IPR003661">
    <property type="entry name" value="HisK_dim/P_dom"/>
</dbReference>
<comment type="subcellular location">
    <subcellularLocation>
        <location evidence="2">Membrane</location>
    </subcellularLocation>
</comment>
<dbReference type="Proteomes" id="UP000282060">
    <property type="component" value="Unassembled WGS sequence"/>
</dbReference>
<feature type="domain" description="PAC" evidence="18">
    <location>
        <begin position="509"/>
        <end position="561"/>
    </location>
</feature>
<feature type="domain" description="Response regulatory" evidence="16">
    <location>
        <begin position="945"/>
        <end position="1068"/>
    </location>
</feature>
<keyword evidence="22" id="KW-1185">Reference proteome</keyword>
<feature type="domain" description="HAMP" evidence="19">
    <location>
        <begin position="370"/>
        <end position="422"/>
    </location>
</feature>
<dbReference type="InterPro" id="IPR036097">
    <property type="entry name" value="HisK_dim/P_sf"/>
</dbReference>
<dbReference type="SMART" id="SM00086">
    <property type="entry name" value="PAC"/>
    <property type="match status" value="1"/>
</dbReference>
<dbReference type="GO" id="GO:0000155">
    <property type="term" value="F:phosphorelay sensor kinase activity"/>
    <property type="evidence" value="ECO:0007669"/>
    <property type="project" value="InterPro"/>
</dbReference>
<dbReference type="PROSITE" id="PS50885">
    <property type="entry name" value="HAMP"/>
    <property type="match status" value="1"/>
</dbReference>
<dbReference type="InterPro" id="IPR035965">
    <property type="entry name" value="PAS-like_dom_sf"/>
</dbReference>
<dbReference type="InterPro" id="IPR003660">
    <property type="entry name" value="HAMP_dom"/>
</dbReference>
<evidence type="ECO:0000259" key="16">
    <source>
        <dbReference type="PROSITE" id="PS50110"/>
    </source>
</evidence>
<proteinExistence type="predicted"/>
<dbReference type="InterPro" id="IPR001610">
    <property type="entry name" value="PAC"/>
</dbReference>
<accession>A0A3S0KU63</accession>
<protein>
    <recommendedName>
        <fullName evidence="11">Sensory/regulatory protein RpfC</fullName>
        <ecNumber evidence="3">2.7.13.3</ecNumber>
    </recommendedName>
</protein>
<dbReference type="FunFam" id="3.30.565.10:FF:000010">
    <property type="entry name" value="Sensor histidine kinase RcsC"/>
    <property type="match status" value="1"/>
</dbReference>
<evidence type="ECO:0000256" key="6">
    <source>
        <dbReference type="ARBA" id="ARBA00022741"/>
    </source>
</evidence>
<keyword evidence="8" id="KW-0067">ATP-binding</keyword>
<sequence>MDDKPNEIDSPVKGKYGSLSISLILWFLMLSLIPLVAVSWFSYEQAKQSLLKVSQKELAQSSLLSTKAIQNWFQYRMVDLNVEAASPNNSLLLQSLIAGLERSKLAGEEYVRTSEWEQIIDTYQHELLTKAHQYDYISDLYLIDMQGNILFNVTKEEDLGQNIFSEQFSDSLFSNSVRVVIDTSDANFSGLERYEASSEPFAGFISALLLDEFGEPIGVFAIQLKFEKILNLLGSTIGGHSSLSHYLIAEDGTLRTPIKDNWNEVLVRKIDTFQFSSWRENHRLHKTDSRNTGENEPSIKESASEYIGPNGLEVIGIHQEVKMANVTWLFISELERDEALSAINWLGKITMFLVMLTALVVIISAVYITRKITYPIKVLAAASLKMASGKEVGEITIESHNEIGQLTEAFNSMLVSRKAHEQALYKANEQTQLAIDSLEGQKFALDQHSIVAVTDLKGTITYVNRLFSEISGYAPEELLGRNHRILNSGHHPRGFFKQMYEVITKGEVWNAEICNRAKNGTLYWVDTTVVPLKDADGEPHSYIAIRTDITERMMASIKMKEALSLMHSVLESTDHGILVTSIKGKILQVNSRFSELWQITDNQLIGREDVELASHAKAQLIAPDSFIQTIERLYREPELELFDSLEFKDGRVFERASLPMMSEDVAIGRVWSFRDITERMKAQSELMLAKEGAELAVKAKSEFLASMSHEIRTPMNGVLGMLGLLLNTNLSDFQRRRVGIAQSSAQSLLTLINDILDYSKIDAGKLELENLDFNLRGMLGEFAEGMAHLAQNKNLELILDVKGVEHSIVNGDPGRLRQALTNLTGNAIKFTQQGEVVIKAELVPSADETLWLFKCSVSDTGIGIAEDKIDSLFDSFSQVDASTTRKYGGTGLGLAIVKKVCDLMGGSISVESEEGRGSCFQFEVKIGRSANSKLVVPKVDITALKLLVVDDNETNREVIRGQLEYWGADVVDAKSGPHAIQICEEYFEDPNKQLFDVAFLDMQMADMDGAELGKRLKADSRFESMKLVMMTSMSQIGDASFFADLGFSAYFPKPTTTSDLFDALAIVSEGGQALQEAQPLVTHHYLQSLNHAKEGELSWPQNTHILLVEDNYVNQLVAKGILEDLGISTEVADNGVLALEQLRQGGSKPYSLILMDCQMPELDGYETSRQIRAGNAGEQYLDIPIVAMTANAMMGDKEKCLDAGMSDYLSKPIDSDKLGLKLHQWLTASHAGGRETEADLFSPPVESKASILDEQDAQAGEVQVWDREGLMKRAMGKESLFNSIVTLFMEDIPARVNSLLLAAESEDIEQIRQSAHTVKGVAANVGAEMLRAEAETIESAAKIFDINSIKNAIPAFNLAYSELKACIEDFQTTNVPQLQQHKCMSDDALNLMLEDIGNLLDDGSYIDVDDFSCLKTATENKATQELCNQLVNQLADFEHAEATATLRLLKKSLIESRSEFNKDLVNE</sequence>
<keyword evidence="14" id="KW-0812">Transmembrane</keyword>
<evidence type="ECO:0000259" key="19">
    <source>
        <dbReference type="PROSITE" id="PS50885"/>
    </source>
</evidence>
<reference evidence="21 22" key="1">
    <citation type="submission" date="2018-12" db="EMBL/GenBank/DDBJ databases">
        <authorList>
            <person name="Yu L."/>
        </authorList>
    </citation>
    <scope>NUCLEOTIDE SEQUENCE [LARGE SCALE GENOMIC DNA]</scope>
    <source>
        <strain evidence="21 22">HAW-EB5</strain>
    </source>
</reference>
<dbReference type="Gene3D" id="1.20.120.160">
    <property type="entry name" value="HPT domain"/>
    <property type="match status" value="1"/>
</dbReference>
<evidence type="ECO:0000256" key="9">
    <source>
        <dbReference type="ARBA" id="ARBA00023012"/>
    </source>
</evidence>
<dbReference type="Pfam" id="PF00072">
    <property type="entry name" value="Response_reg"/>
    <property type="match status" value="2"/>
</dbReference>
<evidence type="ECO:0000259" key="17">
    <source>
        <dbReference type="PROSITE" id="PS50112"/>
    </source>
</evidence>
<comment type="catalytic activity">
    <reaction evidence="1">
        <text>ATP + protein L-histidine = ADP + protein N-phospho-L-histidine.</text>
        <dbReference type="EC" id="2.7.13.3"/>
    </reaction>
</comment>
<dbReference type="CDD" id="cd00088">
    <property type="entry name" value="HPT"/>
    <property type="match status" value="1"/>
</dbReference>
<evidence type="ECO:0000256" key="14">
    <source>
        <dbReference type="SAM" id="Phobius"/>
    </source>
</evidence>
<dbReference type="SMART" id="SM00073">
    <property type="entry name" value="HPT"/>
    <property type="match status" value="1"/>
</dbReference>
<dbReference type="PRINTS" id="PR00344">
    <property type="entry name" value="BCTRLSENSOR"/>
</dbReference>
<feature type="domain" description="PAS" evidence="17">
    <location>
        <begin position="451"/>
        <end position="492"/>
    </location>
</feature>
<dbReference type="SMART" id="SM00388">
    <property type="entry name" value="HisKA"/>
    <property type="match status" value="1"/>
</dbReference>
<dbReference type="PROSITE" id="PS50109">
    <property type="entry name" value="HIS_KIN"/>
    <property type="match status" value="1"/>
</dbReference>
<feature type="transmembrane region" description="Helical" evidence="14">
    <location>
        <begin position="20"/>
        <end position="43"/>
    </location>
</feature>
<dbReference type="Pfam" id="PF01627">
    <property type="entry name" value="Hpt"/>
    <property type="match status" value="1"/>
</dbReference>
<evidence type="ECO:0000256" key="3">
    <source>
        <dbReference type="ARBA" id="ARBA00012438"/>
    </source>
</evidence>
<keyword evidence="14" id="KW-0472">Membrane</keyword>
<keyword evidence="4 13" id="KW-0597">Phosphoprotein</keyword>
<comment type="caution">
    <text evidence="21">The sequence shown here is derived from an EMBL/GenBank/DDBJ whole genome shotgun (WGS) entry which is preliminary data.</text>
</comment>
<dbReference type="SMART" id="SM00091">
    <property type="entry name" value="PAS"/>
    <property type="match status" value="2"/>
</dbReference>
<dbReference type="SUPFAM" id="SSF55874">
    <property type="entry name" value="ATPase domain of HSP90 chaperone/DNA topoisomerase II/histidine kinase"/>
    <property type="match status" value="1"/>
</dbReference>
<dbReference type="SUPFAM" id="SSF55785">
    <property type="entry name" value="PYP-like sensor domain (PAS domain)"/>
    <property type="match status" value="2"/>
</dbReference>
<dbReference type="SUPFAM" id="SSF158472">
    <property type="entry name" value="HAMP domain-like"/>
    <property type="match status" value="1"/>
</dbReference>
<dbReference type="SUPFAM" id="SSF47226">
    <property type="entry name" value="Histidine-containing phosphotransfer domain, HPT domain"/>
    <property type="match status" value="1"/>
</dbReference>
<keyword evidence="9" id="KW-0902">Two-component regulatory system</keyword>
<feature type="domain" description="Histidine kinase" evidence="15">
    <location>
        <begin position="706"/>
        <end position="928"/>
    </location>
</feature>
<dbReference type="InterPro" id="IPR004358">
    <property type="entry name" value="Sig_transdc_His_kin-like_C"/>
</dbReference>
<evidence type="ECO:0000256" key="11">
    <source>
        <dbReference type="ARBA" id="ARBA00068150"/>
    </source>
</evidence>
<dbReference type="PROSITE" id="PS50110">
    <property type="entry name" value="RESPONSE_REGULATORY"/>
    <property type="match status" value="2"/>
</dbReference>
<dbReference type="InterPro" id="IPR000014">
    <property type="entry name" value="PAS"/>
</dbReference>
<dbReference type="EC" id="2.7.13.3" evidence="3"/>
<dbReference type="CDD" id="cd16922">
    <property type="entry name" value="HATPase_EvgS-ArcB-TorS-like"/>
    <property type="match status" value="1"/>
</dbReference>
<evidence type="ECO:0000256" key="13">
    <source>
        <dbReference type="PROSITE-ProRule" id="PRU00169"/>
    </source>
</evidence>
<dbReference type="Pfam" id="PF02518">
    <property type="entry name" value="HATPase_c"/>
    <property type="match status" value="1"/>
</dbReference>
<dbReference type="EMBL" id="RXNV01000001">
    <property type="protein sequence ID" value="RTR34479.1"/>
    <property type="molecule type" value="Genomic_DNA"/>
</dbReference>
<evidence type="ECO:0000259" key="15">
    <source>
        <dbReference type="PROSITE" id="PS50109"/>
    </source>
</evidence>
<feature type="domain" description="Response regulatory" evidence="16">
    <location>
        <begin position="1104"/>
        <end position="1226"/>
    </location>
</feature>
<feature type="domain" description="HPt" evidence="20">
    <location>
        <begin position="1277"/>
        <end position="1370"/>
    </location>
</feature>
<dbReference type="GO" id="GO:0005524">
    <property type="term" value="F:ATP binding"/>
    <property type="evidence" value="ECO:0007669"/>
    <property type="project" value="UniProtKB-KW"/>
</dbReference>
<evidence type="ECO:0000256" key="7">
    <source>
        <dbReference type="ARBA" id="ARBA00022777"/>
    </source>
</evidence>
<dbReference type="SMART" id="SM00387">
    <property type="entry name" value="HATPase_c"/>
    <property type="match status" value="1"/>
</dbReference>
<feature type="modified residue" description="4-aspartylphosphate" evidence="13">
    <location>
        <position position="1156"/>
    </location>
</feature>
<dbReference type="CDD" id="cd00130">
    <property type="entry name" value="PAS"/>
    <property type="match status" value="2"/>
</dbReference>
<dbReference type="CDD" id="cd06225">
    <property type="entry name" value="HAMP"/>
    <property type="match status" value="1"/>
</dbReference>
<dbReference type="InterPro" id="IPR001789">
    <property type="entry name" value="Sig_transdc_resp-reg_receiver"/>
</dbReference>
<dbReference type="InterPro" id="IPR003594">
    <property type="entry name" value="HATPase_dom"/>
</dbReference>
<dbReference type="PROSITE" id="PS50112">
    <property type="entry name" value="PAS"/>
    <property type="match status" value="2"/>
</dbReference>
<gene>
    <name evidence="21" type="ORF">EKG39_02045</name>
</gene>
<evidence type="ECO:0000256" key="8">
    <source>
        <dbReference type="ARBA" id="ARBA00022840"/>
    </source>
</evidence>
<dbReference type="SUPFAM" id="SSF52172">
    <property type="entry name" value="CheY-like"/>
    <property type="match status" value="2"/>
</dbReference>
<evidence type="ECO:0000259" key="18">
    <source>
        <dbReference type="PROSITE" id="PS50113"/>
    </source>
</evidence>
<feature type="domain" description="PAS" evidence="17">
    <location>
        <begin position="562"/>
        <end position="610"/>
    </location>
</feature>
<comment type="subunit">
    <text evidence="10">At low DSF concentrations, interacts with RpfF.</text>
</comment>
<evidence type="ECO:0000256" key="2">
    <source>
        <dbReference type="ARBA" id="ARBA00004370"/>
    </source>
</evidence>
<keyword evidence="7 21" id="KW-0418">Kinase</keyword>
<dbReference type="Gene3D" id="3.30.565.10">
    <property type="entry name" value="Histidine kinase-like ATPase, C-terminal domain"/>
    <property type="match status" value="1"/>
</dbReference>
<dbReference type="InterPro" id="IPR036641">
    <property type="entry name" value="HPT_dom_sf"/>
</dbReference>
<evidence type="ECO:0000256" key="1">
    <source>
        <dbReference type="ARBA" id="ARBA00000085"/>
    </source>
</evidence>
<dbReference type="PANTHER" id="PTHR45339:SF5">
    <property type="entry name" value="HISTIDINE KINASE"/>
    <property type="match status" value="1"/>
</dbReference>
<dbReference type="InterPro" id="IPR000700">
    <property type="entry name" value="PAS-assoc_C"/>
</dbReference>
<dbReference type="RefSeq" id="WP_126503757.1">
    <property type="nucleotide sequence ID" value="NZ_RXNV01000001.1"/>
</dbReference>
<dbReference type="Gene3D" id="1.10.287.130">
    <property type="match status" value="1"/>
</dbReference>
<keyword evidence="14" id="KW-1133">Transmembrane helix</keyword>
<dbReference type="OrthoDB" id="9810730at2"/>
<dbReference type="PROSITE" id="PS50113">
    <property type="entry name" value="PAC"/>
    <property type="match status" value="1"/>
</dbReference>
<dbReference type="PROSITE" id="PS50894">
    <property type="entry name" value="HPT"/>
    <property type="match status" value="1"/>
</dbReference>
<dbReference type="GO" id="GO:0005886">
    <property type="term" value="C:plasma membrane"/>
    <property type="evidence" value="ECO:0007669"/>
    <property type="project" value="UniProtKB-SubCell"/>
</dbReference>
<keyword evidence="5" id="KW-0808">Transferase</keyword>
<dbReference type="Pfam" id="PF13188">
    <property type="entry name" value="PAS_8"/>
    <property type="match status" value="1"/>
</dbReference>
<dbReference type="NCBIfam" id="TIGR00229">
    <property type="entry name" value="sensory_box"/>
    <property type="match status" value="2"/>
</dbReference>
<organism evidence="21 22">
    <name type="scientific">Shewanella atlantica</name>
    <dbReference type="NCBI Taxonomy" id="271099"/>
    <lineage>
        <taxon>Bacteria</taxon>
        <taxon>Pseudomonadati</taxon>
        <taxon>Pseudomonadota</taxon>
        <taxon>Gammaproteobacteria</taxon>
        <taxon>Alteromonadales</taxon>
        <taxon>Shewanellaceae</taxon>
        <taxon>Shewanella</taxon>
    </lineage>
</organism>